<name>A0A0C2N6H8_THEKT</name>
<comment type="caution">
    <text evidence="1">The sequence shown here is derived from an EMBL/GenBank/DDBJ whole genome shotgun (WGS) entry which is preliminary data.</text>
</comment>
<reference evidence="1 2" key="1">
    <citation type="journal article" date="2014" name="Genome Biol. Evol.">
        <title>The genome of the myxosporean Thelohanellus kitauei shows adaptations to nutrient acquisition within its fish host.</title>
        <authorList>
            <person name="Yang Y."/>
            <person name="Xiong J."/>
            <person name="Zhou Z."/>
            <person name="Huo F."/>
            <person name="Miao W."/>
            <person name="Ran C."/>
            <person name="Liu Y."/>
            <person name="Zhang J."/>
            <person name="Feng J."/>
            <person name="Wang M."/>
            <person name="Wang M."/>
            <person name="Wang L."/>
            <person name="Yao B."/>
        </authorList>
    </citation>
    <scope>NUCLEOTIDE SEQUENCE [LARGE SCALE GENOMIC DNA]</scope>
    <source>
        <strain evidence="1">Wuqing</strain>
    </source>
</reference>
<sequence length="180" mass="20819">MENSRFFQRYSSNCLLIPFATGSQRTSEGGCGSGTGSNGSQIPAHMRDTREWASAKIRGNSGSLVLCSPSPFCYTRAHFPPCCLFINFVYFRLKNQPFYIFWKKTLSFYRITARIAMIHEYHEETDDGAVQEYCRKEWSMFSDSFFEKSRMPFNESLIFSYFWLAGVRRQQLCTITGSSQ</sequence>
<gene>
    <name evidence="1" type="ORF">RF11_14777</name>
</gene>
<evidence type="ECO:0000313" key="2">
    <source>
        <dbReference type="Proteomes" id="UP000031668"/>
    </source>
</evidence>
<proteinExistence type="predicted"/>
<accession>A0A0C2N6H8</accession>
<protein>
    <submittedName>
        <fullName evidence="1">Uncharacterized protein</fullName>
    </submittedName>
</protein>
<evidence type="ECO:0000313" key="1">
    <source>
        <dbReference type="EMBL" id="KII69517.1"/>
    </source>
</evidence>
<dbReference type="AlphaFoldDB" id="A0A0C2N6H8"/>
<keyword evidence="2" id="KW-1185">Reference proteome</keyword>
<organism evidence="1 2">
    <name type="scientific">Thelohanellus kitauei</name>
    <name type="common">Myxosporean</name>
    <dbReference type="NCBI Taxonomy" id="669202"/>
    <lineage>
        <taxon>Eukaryota</taxon>
        <taxon>Metazoa</taxon>
        <taxon>Cnidaria</taxon>
        <taxon>Myxozoa</taxon>
        <taxon>Myxosporea</taxon>
        <taxon>Bivalvulida</taxon>
        <taxon>Platysporina</taxon>
        <taxon>Myxobolidae</taxon>
        <taxon>Thelohanellus</taxon>
    </lineage>
</organism>
<dbReference type="Proteomes" id="UP000031668">
    <property type="component" value="Unassembled WGS sequence"/>
</dbReference>
<dbReference type="EMBL" id="JWZT01002390">
    <property type="protein sequence ID" value="KII69517.1"/>
    <property type="molecule type" value="Genomic_DNA"/>
</dbReference>